<dbReference type="AlphaFoldDB" id="A0A377CDI0"/>
<sequence length="49" mass="5724">MGLKSIVSKAAPKGFRWVFCRYRKVRGNSQKVLDAHEYGYEAWAFLVRC</sequence>
<gene>
    <name evidence="1" type="ORF">NCTC10429_02674</name>
</gene>
<evidence type="ECO:0000313" key="2">
    <source>
        <dbReference type="Proteomes" id="UP000254088"/>
    </source>
</evidence>
<accession>A0A377CDI0</accession>
<name>A0A377CDI0_ECOLX</name>
<dbReference type="Proteomes" id="UP000254088">
    <property type="component" value="Unassembled WGS sequence"/>
</dbReference>
<dbReference type="EMBL" id="UGEX01000001">
    <property type="protein sequence ID" value="STL89912.1"/>
    <property type="molecule type" value="Genomic_DNA"/>
</dbReference>
<organism evidence="1 2">
    <name type="scientific">Escherichia coli</name>
    <dbReference type="NCBI Taxonomy" id="562"/>
    <lineage>
        <taxon>Bacteria</taxon>
        <taxon>Pseudomonadati</taxon>
        <taxon>Pseudomonadota</taxon>
        <taxon>Gammaproteobacteria</taxon>
        <taxon>Enterobacterales</taxon>
        <taxon>Enterobacteriaceae</taxon>
        <taxon>Escherichia</taxon>
    </lineage>
</organism>
<reference evidence="1 2" key="1">
    <citation type="submission" date="2018-06" db="EMBL/GenBank/DDBJ databases">
        <authorList>
            <consortium name="Pathogen Informatics"/>
            <person name="Doyle S."/>
        </authorList>
    </citation>
    <scope>NUCLEOTIDE SEQUENCE [LARGE SCALE GENOMIC DNA]</scope>
    <source>
        <strain evidence="1 2">NCTC10429</strain>
    </source>
</reference>
<evidence type="ECO:0000313" key="1">
    <source>
        <dbReference type="EMBL" id="STL89912.1"/>
    </source>
</evidence>
<proteinExistence type="predicted"/>
<protein>
    <submittedName>
        <fullName evidence="1">Uncharacterized protein</fullName>
    </submittedName>
</protein>